<name>A0A2A6BNE6_PRIPA</name>
<evidence type="ECO:0000256" key="2">
    <source>
        <dbReference type="ARBA" id="ARBA00022448"/>
    </source>
</evidence>
<evidence type="ECO:0000256" key="3">
    <source>
        <dbReference type="ARBA" id="ARBA00022692"/>
    </source>
</evidence>
<proteinExistence type="inferred from homology"/>
<feature type="domain" description="Potassium channel" evidence="9">
    <location>
        <begin position="179"/>
        <end position="255"/>
    </location>
</feature>
<feature type="domain" description="Potassium channel" evidence="9">
    <location>
        <begin position="75"/>
        <end position="150"/>
    </location>
</feature>
<evidence type="ECO:0000256" key="4">
    <source>
        <dbReference type="ARBA" id="ARBA00022989"/>
    </source>
</evidence>
<evidence type="ECO:0000256" key="5">
    <source>
        <dbReference type="ARBA" id="ARBA00023065"/>
    </source>
</evidence>
<dbReference type="SUPFAM" id="SSF81324">
    <property type="entry name" value="Voltage-gated potassium channels"/>
    <property type="match status" value="2"/>
</dbReference>
<gene>
    <name evidence="10" type="primary">WBGene00274402</name>
</gene>
<sequence>MPFWKRSNPDIDEEFNAISRMRKRNTAYGSFRNPRPYKVWKEHFIEDHGCERTRVWREVFVSAVPHLLLNVLLILYIFIGARLFQIIDPDIVKSGELRENIFFTFTTLATIGYGAEAPTTALGKWVCVAYCTLGIPLIFMVLANNGQFIVDAYWIFRNSYRRGTEEWNGEMPLRITASMLTLWMLVGGFLFRGGTGELSYFDAVYYSFISVSTIGYGDIVVYPRDGLETGYMLLYFSVGMIFLTTLTGSLSNYLQKLHYFGRQFSGVSDVEVWFGGRPMTVKELITAVGDHFETSPELLHYVLNDLDQILEVALNKDTEEAVEHLKMQGEIARKQSFVCLELGPDSVRKNLSLGRALEFEIRVAVSSFHFLSHRSERRESVRNEETATQMANRAGKMQLAERACVHVEARGVMSTGAKVSERTPTRKAELLCFLAQATTALNVNGVGNENDRDGILCEK</sequence>
<dbReference type="GO" id="GO:0005886">
    <property type="term" value="C:plasma membrane"/>
    <property type="evidence" value="ECO:0000318"/>
    <property type="project" value="GO_Central"/>
</dbReference>
<dbReference type="Gene3D" id="1.10.287.70">
    <property type="match status" value="1"/>
</dbReference>
<dbReference type="PANTHER" id="PTHR11003">
    <property type="entry name" value="POTASSIUM CHANNEL, SUBFAMILY K"/>
    <property type="match status" value="1"/>
</dbReference>
<comment type="similarity">
    <text evidence="8">Belongs to the two pore domain potassium channel (TC 1.A.1.8) family.</text>
</comment>
<evidence type="ECO:0000256" key="1">
    <source>
        <dbReference type="ARBA" id="ARBA00004141"/>
    </source>
</evidence>
<comment type="subcellular location">
    <subcellularLocation>
        <location evidence="1">Membrane</location>
        <topology evidence="1">Multi-pass membrane protein</topology>
    </subcellularLocation>
</comment>
<dbReference type="Pfam" id="PF07885">
    <property type="entry name" value="Ion_trans_2"/>
    <property type="match status" value="2"/>
</dbReference>
<protein>
    <submittedName>
        <fullName evidence="10">Twk-1</fullName>
    </submittedName>
</protein>
<evidence type="ECO:0000256" key="6">
    <source>
        <dbReference type="ARBA" id="ARBA00023136"/>
    </source>
</evidence>
<keyword evidence="3 8" id="KW-0812">Transmembrane</keyword>
<evidence type="ECO:0000256" key="7">
    <source>
        <dbReference type="ARBA" id="ARBA00023303"/>
    </source>
</evidence>
<accession>A0A2A6BNE6</accession>
<reference evidence="10" key="2">
    <citation type="submission" date="2022-06" db="UniProtKB">
        <authorList>
            <consortium name="EnsemblMetazoa"/>
        </authorList>
    </citation>
    <scope>IDENTIFICATION</scope>
    <source>
        <strain evidence="10">PS312</strain>
    </source>
</reference>
<dbReference type="InterPro" id="IPR003280">
    <property type="entry name" value="2pore_dom_K_chnl"/>
</dbReference>
<accession>A0A8R1UMU6</accession>
<reference evidence="11" key="1">
    <citation type="journal article" date="2008" name="Nat. Genet.">
        <title>The Pristionchus pacificus genome provides a unique perspective on nematode lifestyle and parasitism.</title>
        <authorList>
            <person name="Dieterich C."/>
            <person name="Clifton S.W."/>
            <person name="Schuster L.N."/>
            <person name="Chinwalla A."/>
            <person name="Delehaunty K."/>
            <person name="Dinkelacker I."/>
            <person name="Fulton L."/>
            <person name="Fulton R."/>
            <person name="Godfrey J."/>
            <person name="Minx P."/>
            <person name="Mitreva M."/>
            <person name="Roeseler W."/>
            <person name="Tian H."/>
            <person name="Witte H."/>
            <person name="Yang S.P."/>
            <person name="Wilson R.K."/>
            <person name="Sommer R.J."/>
        </authorList>
    </citation>
    <scope>NUCLEOTIDE SEQUENCE [LARGE SCALE GENOMIC DNA]</scope>
    <source>
        <strain evidence="11">PS312</strain>
    </source>
</reference>
<keyword evidence="6" id="KW-0472">Membrane</keyword>
<dbReference type="PANTHER" id="PTHR11003:SF86">
    <property type="entry name" value="POTASSIUM CHANNEL DOMAIN-CONTAINING PROTEIN"/>
    <property type="match status" value="1"/>
</dbReference>
<keyword evidence="11" id="KW-1185">Reference proteome</keyword>
<keyword evidence="2 8" id="KW-0813">Transport</keyword>
<dbReference type="InterPro" id="IPR013099">
    <property type="entry name" value="K_chnl_dom"/>
</dbReference>
<keyword evidence="5 8" id="KW-0406">Ion transport</keyword>
<dbReference type="OrthoDB" id="297496at2759"/>
<dbReference type="EnsemblMetazoa" id="PPA36033.1">
    <property type="protein sequence ID" value="PPA36033.1"/>
    <property type="gene ID" value="WBGene00274402"/>
</dbReference>
<organism evidence="10 11">
    <name type="scientific">Pristionchus pacificus</name>
    <name type="common">Parasitic nematode worm</name>
    <dbReference type="NCBI Taxonomy" id="54126"/>
    <lineage>
        <taxon>Eukaryota</taxon>
        <taxon>Metazoa</taxon>
        <taxon>Ecdysozoa</taxon>
        <taxon>Nematoda</taxon>
        <taxon>Chromadorea</taxon>
        <taxon>Rhabditida</taxon>
        <taxon>Rhabditina</taxon>
        <taxon>Diplogasteromorpha</taxon>
        <taxon>Diplogasteroidea</taxon>
        <taxon>Neodiplogasteridae</taxon>
        <taxon>Pristionchus</taxon>
    </lineage>
</organism>
<dbReference type="GO" id="GO:0071805">
    <property type="term" value="P:potassium ion transmembrane transport"/>
    <property type="evidence" value="ECO:0000318"/>
    <property type="project" value="GO_Central"/>
</dbReference>
<dbReference type="AlphaFoldDB" id="A0A2A6BNE6"/>
<evidence type="ECO:0000313" key="11">
    <source>
        <dbReference type="Proteomes" id="UP000005239"/>
    </source>
</evidence>
<keyword evidence="7 8" id="KW-0407">Ion channel</keyword>
<dbReference type="GO" id="GO:0022841">
    <property type="term" value="F:potassium ion leak channel activity"/>
    <property type="evidence" value="ECO:0000318"/>
    <property type="project" value="GO_Central"/>
</dbReference>
<dbReference type="Proteomes" id="UP000005239">
    <property type="component" value="Unassembled WGS sequence"/>
</dbReference>
<dbReference type="GO" id="GO:0015271">
    <property type="term" value="F:outward rectifier potassium channel activity"/>
    <property type="evidence" value="ECO:0000318"/>
    <property type="project" value="GO_Central"/>
</dbReference>
<keyword evidence="4" id="KW-1133">Transmembrane helix</keyword>
<evidence type="ECO:0000259" key="9">
    <source>
        <dbReference type="Pfam" id="PF07885"/>
    </source>
</evidence>
<dbReference type="PRINTS" id="PR01333">
    <property type="entry name" value="2POREKCHANEL"/>
</dbReference>
<evidence type="ECO:0000256" key="8">
    <source>
        <dbReference type="RuleBase" id="RU003857"/>
    </source>
</evidence>
<evidence type="ECO:0000313" key="10">
    <source>
        <dbReference type="EnsemblMetazoa" id="PPA36033.1"/>
    </source>
</evidence>